<keyword evidence="10" id="KW-0175">Coiled coil</keyword>
<dbReference type="Gene3D" id="1.10.10.60">
    <property type="entry name" value="Homeodomain-like"/>
    <property type="match status" value="1"/>
</dbReference>
<proteinExistence type="inferred from homology"/>
<keyword evidence="14" id="KW-1185">Reference proteome</keyword>
<dbReference type="InterPro" id="IPR050762">
    <property type="entry name" value="HD-ZIP_Homeobox_LZ_Class_II"/>
</dbReference>
<dbReference type="Proteomes" id="UP000054558">
    <property type="component" value="Unassembled WGS sequence"/>
</dbReference>
<keyword evidence="5 8" id="KW-0371">Homeobox</keyword>
<evidence type="ECO:0000256" key="10">
    <source>
        <dbReference type="SAM" id="Coils"/>
    </source>
</evidence>
<sequence length="449" mass="48704">MLLSEENERLRAELDRMKSLAASLLGVPAVREPQAEPVGLGRQPSGNQLMPSAQEPSNSFQLSLSQPTVSDFVGLRSSTSSFNSSSPATVSLGAFPTLSRAGSGLHGGDFFPQGMQATTSQMNGVIDFPVFLTGGGRPQRQQPVLGSSAYSLENLQAFAGDIRSSPVQKTQAMLPLLPVGSSGGGLPQPAIAPPAKKDETFIYPGISHIEKKLSDHLKPFSSHLGVHFPPAPIPTAQLAAKEDPPHEGGAQGYASQPRDREAGKQGYAAQPAAEEKDDNEEPKQRSGRKRDRDSSEENRKMRLSKEQSQQLEAAFNEQSTHSPKQKNALALRLGLRPRQVEVWFQNRRARTKLKQTEIDCEVLKRCCETLTEENRRLQKEVIALKSRPPASSGDDRREFGAEAPVCVKCKETLSNAEASALHIQLTEGGLVFDKQESGLDSEQHTVSVS</sequence>
<evidence type="ECO:0000256" key="2">
    <source>
        <dbReference type="ARBA" id="ARBA00006074"/>
    </source>
</evidence>
<keyword evidence="3" id="KW-0805">Transcription regulation</keyword>
<feature type="coiled-coil region" evidence="10">
    <location>
        <begin position="353"/>
        <end position="387"/>
    </location>
</feature>
<dbReference type="CDD" id="cd00086">
    <property type="entry name" value="homeodomain"/>
    <property type="match status" value="1"/>
</dbReference>
<dbReference type="SUPFAM" id="SSF46689">
    <property type="entry name" value="Homeodomain-like"/>
    <property type="match status" value="1"/>
</dbReference>
<keyword evidence="7 8" id="KW-0539">Nucleus</keyword>
<accession>A0A1Y1IAQ8</accession>
<protein>
    <submittedName>
        <fullName evidence="13">Homeodomain leucin zipper protein</fullName>
    </submittedName>
</protein>
<feature type="compositionally biased region" description="Polar residues" evidence="11">
    <location>
        <begin position="306"/>
        <end position="322"/>
    </location>
</feature>
<reference evidence="13 14" key="1">
    <citation type="journal article" date="2014" name="Nat. Commun.">
        <title>Klebsormidium flaccidum genome reveals primary factors for plant terrestrial adaptation.</title>
        <authorList>
            <person name="Hori K."/>
            <person name="Maruyama F."/>
            <person name="Fujisawa T."/>
            <person name="Togashi T."/>
            <person name="Yamamoto N."/>
            <person name="Seo M."/>
            <person name="Sato S."/>
            <person name="Yamada T."/>
            <person name="Mori H."/>
            <person name="Tajima N."/>
            <person name="Moriyama T."/>
            <person name="Ikeuchi M."/>
            <person name="Watanabe M."/>
            <person name="Wada H."/>
            <person name="Kobayashi K."/>
            <person name="Saito M."/>
            <person name="Masuda T."/>
            <person name="Sasaki-Sekimoto Y."/>
            <person name="Mashiguchi K."/>
            <person name="Awai K."/>
            <person name="Shimojima M."/>
            <person name="Masuda S."/>
            <person name="Iwai M."/>
            <person name="Nobusawa T."/>
            <person name="Narise T."/>
            <person name="Kondo S."/>
            <person name="Saito H."/>
            <person name="Sato R."/>
            <person name="Murakawa M."/>
            <person name="Ihara Y."/>
            <person name="Oshima-Yamada Y."/>
            <person name="Ohtaka K."/>
            <person name="Satoh M."/>
            <person name="Sonobe K."/>
            <person name="Ishii M."/>
            <person name="Ohtani R."/>
            <person name="Kanamori-Sato M."/>
            <person name="Honoki R."/>
            <person name="Miyazaki D."/>
            <person name="Mochizuki H."/>
            <person name="Umetsu J."/>
            <person name="Higashi K."/>
            <person name="Shibata D."/>
            <person name="Kamiya Y."/>
            <person name="Sato N."/>
            <person name="Nakamura Y."/>
            <person name="Tabata S."/>
            <person name="Ida S."/>
            <person name="Kurokawa K."/>
            <person name="Ohta H."/>
        </authorList>
    </citation>
    <scope>NUCLEOTIDE SEQUENCE [LARGE SCALE GENOMIC DNA]</scope>
    <source>
        <strain evidence="13 14">NIES-2285</strain>
    </source>
</reference>
<evidence type="ECO:0000256" key="8">
    <source>
        <dbReference type="PROSITE-ProRule" id="PRU00108"/>
    </source>
</evidence>
<feature type="region of interest" description="Disordered" evidence="11">
    <location>
        <begin position="228"/>
        <end position="326"/>
    </location>
</feature>
<dbReference type="AlphaFoldDB" id="A0A1Y1IAQ8"/>
<feature type="domain" description="Homeobox" evidence="12">
    <location>
        <begin position="294"/>
        <end position="354"/>
    </location>
</feature>
<dbReference type="STRING" id="105231.A0A1Y1IAQ8"/>
<dbReference type="InterPro" id="IPR001356">
    <property type="entry name" value="HD"/>
</dbReference>
<dbReference type="EMBL" id="DF237172">
    <property type="protein sequence ID" value="GAQ85188.1"/>
    <property type="molecule type" value="Genomic_DNA"/>
</dbReference>
<evidence type="ECO:0000259" key="12">
    <source>
        <dbReference type="PROSITE" id="PS50071"/>
    </source>
</evidence>
<evidence type="ECO:0000313" key="13">
    <source>
        <dbReference type="EMBL" id="GAQ85188.1"/>
    </source>
</evidence>
<organism evidence="13 14">
    <name type="scientific">Klebsormidium nitens</name>
    <name type="common">Green alga</name>
    <name type="synonym">Ulothrix nitens</name>
    <dbReference type="NCBI Taxonomy" id="105231"/>
    <lineage>
        <taxon>Eukaryota</taxon>
        <taxon>Viridiplantae</taxon>
        <taxon>Streptophyta</taxon>
        <taxon>Klebsormidiophyceae</taxon>
        <taxon>Klebsormidiales</taxon>
        <taxon>Klebsormidiaceae</taxon>
        <taxon>Klebsormidium</taxon>
    </lineage>
</organism>
<evidence type="ECO:0000256" key="7">
    <source>
        <dbReference type="ARBA" id="ARBA00023242"/>
    </source>
</evidence>
<dbReference type="Pfam" id="PF00046">
    <property type="entry name" value="Homeodomain"/>
    <property type="match status" value="1"/>
</dbReference>
<feature type="DNA-binding region" description="Homeobox" evidence="8">
    <location>
        <begin position="296"/>
        <end position="355"/>
    </location>
</feature>
<dbReference type="InterPro" id="IPR009057">
    <property type="entry name" value="Homeodomain-like_sf"/>
</dbReference>
<comment type="subcellular location">
    <subcellularLocation>
        <location evidence="1 8 9">Nucleus</location>
    </subcellularLocation>
</comment>
<name>A0A1Y1IAQ8_KLENI</name>
<dbReference type="GO" id="GO:0000981">
    <property type="term" value="F:DNA-binding transcription factor activity, RNA polymerase II-specific"/>
    <property type="evidence" value="ECO:0007669"/>
    <property type="project" value="InterPro"/>
</dbReference>
<evidence type="ECO:0000256" key="6">
    <source>
        <dbReference type="ARBA" id="ARBA00023163"/>
    </source>
</evidence>
<feature type="compositionally biased region" description="Basic and acidic residues" evidence="11">
    <location>
        <begin position="290"/>
        <end position="305"/>
    </location>
</feature>
<evidence type="ECO:0000256" key="5">
    <source>
        <dbReference type="ARBA" id="ARBA00023155"/>
    </source>
</evidence>
<evidence type="ECO:0000256" key="4">
    <source>
        <dbReference type="ARBA" id="ARBA00023125"/>
    </source>
</evidence>
<dbReference type="PANTHER" id="PTHR45714">
    <property type="entry name" value="HOMEOBOX-LEUCINE ZIPPER PROTEIN HAT14"/>
    <property type="match status" value="1"/>
</dbReference>
<dbReference type="SMART" id="SM00340">
    <property type="entry name" value="HALZ"/>
    <property type="match status" value="1"/>
</dbReference>
<dbReference type="GO" id="GO:0043565">
    <property type="term" value="F:sequence-specific DNA binding"/>
    <property type="evidence" value="ECO:0007669"/>
    <property type="project" value="InterPro"/>
</dbReference>
<dbReference type="SMART" id="SM00389">
    <property type="entry name" value="HOX"/>
    <property type="match status" value="1"/>
</dbReference>
<dbReference type="PROSITE" id="PS00027">
    <property type="entry name" value="HOMEOBOX_1"/>
    <property type="match status" value="1"/>
</dbReference>
<dbReference type="PANTHER" id="PTHR45714:SF34">
    <property type="entry name" value="HOMEOBOX-LEUCINE ZIPPER PROTEIN HAT9"/>
    <property type="match status" value="1"/>
</dbReference>
<dbReference type="OrthoDB" id="6159439at2759"/>
<keyword evidence="6" id="KW-0804">Transcription</keyword>
<dbReference type="InterPro" id="IPR017970">
    <property type="entry name" value="Homeobox_CS"/>
</dbReference>
<evidence type="ECO:0000256" key="11">
    <source>
        <dbReference type="SAM" id="MobiDB-lite"/>
    </source>
</evidence>
<comment type="similarity">
    <text evidence="2">Belongs to the HD-ZIP homeobox family. Class II subfamily.</text>
</comment>
<gene>
    <name evidence="13" type="ORF">KFL_002230090</name>
</gene>
<dbReference type="PROSITE" id="PS50071">
    <property type="entry name" value="HOMEOBOX_2"/>
    <property type="match status" value="1"/>
</dbReference>
<dbReference type="Pfam" id="PF02183">
    <property type="entry name" value="HALZ"/>
    <property type="match status" value="1"/>
</dbReference>
<evidence type="ECO:0000256" key="9">
    <source>
        <dbReference type="RuleBase" id="RU000682"/>
    </source>
</evidence>
<keyword evidence="4 8" id="KW-0238">DNA-binding</keyword>
<dbReference type="InterPro" id="IPR003106">
    <property type="entry name" value="Leu_zip_homeo"/>
</dbReference>
<evidence type="ECO:0000256" key="3">
    <source>
        <dbReference type="ARBA" id="ARBA00023015"/>
    </source>
</evidence>
<feature type="compositionally biased region" description="Polar residues" evidence="11">
    <location>
        <begin position="44"/>
        <end position="60"/>
    </location>
</feature>
<dbReference type="GO" id="GO:0005634">
    <property type="term" value="C:nucleus"/>
    <property type="evidence" value="ECO:0007669"/>
    <property type="project" value="UniProtKB-SubCell"/>
</dbReference>
<evidence type="ECO:0000313" key="14">
    <source>
        <dbReference type="Proteomes" id="UP000054558"/>
    </source>
</evidence>
<evidence type="ECO:0000256" key="1">
    <source>
        <dbReference type="ARBA" id="ARBA00004123"/>
    </source>
</evidence>
<feature type="region of interest" description="Disordered" evidence="11">
    <location>
        <begin position="36"/>
        <end position="60"/>
    </location>
</feature>